<sequence length="46" mass="5552">MVIMVIDLQEDREPQMRCFWRFSRKIITLLLHNSQLNNKTVIPILP</sequence>
<organism evidence="1">
    <name type="scientific">Anguilla anguilla</name>
    <name type="common">European freshwater eel</name>
    <name type="synonym">Muraena anguilla</name>
    <dbReference type="NCBI Taxonomy" id="7936"/>
    <lineage>
        <taxon>Eukaryota</taxon>
        <taxon>Metazoa</taxon>
        <taxon>Chordata</taxon>
        <taxon>Craniata</taxon>
        <taxon>Vertebrata</taxon>
        <taxon>Euteleostomi</taxon>
        <taxon>Actinopterygii</taxon>
        <taxon>Neopterygii</taxon>
        <taxon>Teleostei</taxon>
        <taxon>Anguilliformes</taxon>
        <taxon>Anguillidae</taxon>
        <taxon>Anguilla</taxon>
    </lineage>
</organism>
<dbReference type="EMBL" id="GBXM01011022">
    <property type="protein sequence ID" value="JAH97555.1"/>
    <property type="molecule type" value="Transcribed_RNA"/>
</dbReference>
<evidence type="ECO:0000313" key="1">
    <source>
        <dbReference type="EMBL" id="JAH97555.1"/>
    </source>
</evidence>
<reference evidence="1" key="1">
    <citation type="submission" date="2014-11" db="EMBL/GenBank/DDBJ databases">
        <authorList>
            <person name="Amaro Gonzalez C."/>
        </authorList>
    </citation>
    <scope>NUCLEOTIDE SEQUENCE</scope>
</reference>
<accession>A0A0E9X6Q7</accession>
<proteinExistence type="predicted"/>
<name>A0A0E9X6Q7_ANGAN</name>
<protein>
    <submittedName>
        <fullName evidence="1">Uncharacterized protein</fullName>
    </submittedName>
</protein>
<reference evidence="1" key="2">
    <citation type="journal article" date="2015" name="Fish Shellfish Immunol.">
        <title>Early steps in the European eel (Anguilla anguilla)-Vibrio vulnificus interaction in the gills: Role of the RtxA13 toxin.</title>
        <authorList>
            <person name="Callol A."/>
            <person name="Pajuelo D."/>
            <person name="Ebbesson L."/>
            <person name="Teles M."/>
            <person name="MacKenzie S."/>
            <person name="Amaro C."/>
        </authorList>
    </citation>
    <scope>NUCLEOTIDE SEQUENCE</scope>
</reference>
<dbReference type="AlphaFoldDB" id="A0A0E9X6Q7"/>